<sequence length="83" mass="9433">MTVTKVQKLIIASETEISSPAGELIHLIEVRVGELDENLELTTEDIFEIVCREYHLNAELLEKELNCKCPFALTGFLSELERI</sequence>
<accession>A0A951Q594</accession>
<name>A0A951Q594_9NOST</name>
<dbReference type="AlphaFoldDB" id="A0A951Q594"/>
<dbReference type="EMBL" id="JAHHHN010000028">
    <property type="protein sequence ID" value="MBW4564897.1"/>
    <property type="molecule type" value="Genomic_DNA"/>
</dbReference>
<comment type="caution">
    <text evidence="1">The sequence shown here is derived from an EMBL/GenBank/DDBJ whole genome shotgun (WGS) entry which is preliminary data.</text>
</comment>
<proteinExistence type="predicted"/>
<reference evidence="1" key="2">
    <citation type="journal article" date="2022" name="Microbiol. Resour. Announc.">
        <title>Metagenome Sequencing to Explore Phylogenomics of Terrestrial Cyanobacteria.</title>
        <authorList>
            <person name="Ward R.D."/>
            <person name="Stajich J.E."/>
            <person name="Johansen J.R."/>
            <person name="Huntemann M."/>
            <person name="Clum A."/>
            <person name="Foster B."/>
            <person name="Foster B."/>
            <person name="Roux S."/>
            <person name="Palaniappan K."/>
            <person name="Varghese N."/>
            <person name="Mukherjee S."/>
            <person name="Reddy T.B.K."/>
            <person name="Daum C."/>
            <person name="Copeland A."/>
            <person name="Chen I.A."/>
            <person name="Ivanova N.N."/>
            <person name="Kyrpides N.C."/>
            <person name="Shapiro N."/>
            <person name="Eloe-Fadrosh E.A."/>
            <person name="Pietrasiak N."/>
        </authorList>
    </citation>
    <scope>NUCLEOTIDE SEQUENCE</scope>
    <source>
        <strain evidence="1">JT2-VF2</strain>
    </source>
</reference>
<evidence type="ECO:0000313" key="1">
    <source>
        <dbReference type="EMBL" id="MBW4564897.1"/>
    </source>
</evidence>
<evidence type="ECO:0000313" key="2">
    <source>
        <dbReference type="Proteomes" id="UP000715781"/>
    </source>
</evidence>
<organism evidence="1 2">
    <name type="scientific">Mojavia pulchra JT2-VF2</name>
    <dbReference type="NCBI Taxonomy" id="287848"/>
    <lineage>
        <taxon>Bacteria</taxon>
        <taxon>Bacillati</taxon>
        <taxon>Cyanobacteriota</taxon>
        <taxon>Cyanophyceae</taxon>
        <taxon>Nostocales</taxon>
        <taxon>Nostocaceae</taxon>
    </lineage>
</organism>
<gene>
    <name evidence="1" type="ORF">KME32_27995</name>
</gene>
<dbReference type="Proteomes" id="UP000715781">
    <property type="component" value="Unassembled WGS sequence"/>
</dbReference>
<protein>
    <submittedName>
        <fullName evidence="1">Uncharacterized protein</fullName>
    </submittedName>
</protein>
<reference evidence="1" key="1">
    <citation type="submission" date="2021-05" db="EMBL/GenBank/DDBJ databases">
        <authorList>
            <person name="Pietrasiak N."/>
            <person name="Ward R."/>
            <person name="Stajich J.E."/>
            <person name="Kurbessoian T."/>
        </authorList>
    </citation>
    <scope>NUCLEOTIDE SEQUENCE</scope>
    <source>
        <strain evidence="1">JT2-VF2</strain>
    </source>
</reference>